<dbReference type="InterPro" id="IPR010796">
    <property type="entry name" value="C2_B9-type_dom"/>
</dbReference>
<evidence type="ECO:0000256" key="2">
    <source>
        <dbReference type="ARBA" id="ARBA00022490"/>
    </source>
</evidence>
<evidence type="ECO:0000256" key="5">
    <source>
        <dbReference type="ARBA" id="ARBA00023273"/>
    </source>
</evidence>
<gene>
    <name evidence="6" type="primary">Cre-mks-1</name>
    <name evidence="6" type="ORF">CRE_14357</name>
</gene>
<dbReference type="RefSeq" id="XP_003091385.2">
    <property type="nucleotide sequence ID" value="XM_003091337.2"/>
</dbReference>
<dbReference type="eggNOG" id="KOG4446">
    <property type="taxonomic scope" value="Eukaryota"/>
</dbReference>
<dbReference type="GeneID" id="9798494"/>
<dbReference type="EMBL" id="DS268749">
    <property type="protein sequence ID" value="EFP01069.1"/>
    <property type="molecule type" value="Genomic_DNA"/>
</dbReference>
<dbReference type="FunCoup" id="E3NJN3">
    <property type="interactions" value="474"/>
</dbReference>
<dbReference type="STRING" id="31234.E3NJN3"/>
<proteinExistence type="predicted"/>
<evidence type="ECO:0000256" key="4">
    <source>
        <dbReference type="ARBA" id="ARBA00023212"/>
    </source>
</evidence>
<evidence type="ECO:0000313" key="7">
    <source>
        <dbReference type="Proteomes" id="UP000008281"/>
    </source>
</evidence>
<dbReference type="HOGENOM" id="CLU_048793_0_0_1"/>
<dbReference type="InParanoid" id="E3NJN3"/>
<dbReference type="PANTHER" id="PTHR12968:SF4">
    <property type="entry name" value="TECTONIC-LIKE COMPLEX MEMBER MKS1"/>
    <property type="match status" value="1"/>
</dbReference>
<reference evidence="6" key="1">
    <citation type="submission" date="2007-07" db="EMBL/GenBank/DDBJ databases">
        <title>PCAP assembly of the Caenorhabditis remanei genome.</title>
        <authorList>
            <consortium name="The Caenorhabditis remanei Sequencing Consortium"/>
            <person name="Wilson R.K."/>
        </authorList>
    </citation>
    <scope>NUCLEOTIDE SEQUENCE [LARGE SCALE GENOMIC DNA]</scope>
    <source>
        <strain evidence="6">PB4641</strain>
    </source>
</reference>
<evidence type="ECO:0000256" key="3">
    <source>
        <dbReference type="ARBA" id="ARBA00022794"/>
    </source>
</evidence>
<dbReference type="OrthoDB" id="10263520at2759"/>
<evidence type="ECO:0000313" key="6">
    <source>
        <dbReference type="EMBL" id="EFP01069.1"/>
    </source>
</evidence>
<sequence length="497" mass="57215">MPRGSSTFGFVGSLDRLSIRVQLFQKGIQSLDFDKFSLENNANVLEEKPTKSRLDDVTFGWKQKVGRAENSNRRIFTLRDDDEFPDYLKDFKPVDDTPKVENKKDSEYPYSDYVVYRKSAATRPMVRKHYLFIFAKLGPMEIEDPSAVELLVRITVTDSNRLTVEPAIDQEEIHLETRFGDFTVKMKIEDVEQNSEDQMIEESVGRSRKGRTSVSSIPEAETFVAARDGLVESVVNVSIEKGVSFLFEDGLTIDYKLQMPRGVRLKSKNETGRSQRYAAEETGGNIHFGYFLEFVFESKYMDSQPLLMLRIMAVDYWGRQYIAGYGSAYLSLDPGRSHSKIHLWRPISHNTLYEMFVGQAIDIDYFGTPQTSMERMGRDGQPSGIVCIETTCIAQSRHFMARDILYQLKYGSKMADMGLRSDFYQRIIKVLMEFEEARSKLIMARALNRKKIQLEYGQRLKVLPNGEIVVQCTPTMGRKTSKTCDHKMYRVRCHSVH</sequence>
<dbReference type="AlphaFoldDB" id="E3NJN3"/>
<keyword evidence="7" id="KW-1185">Reference proteome</keyword>
<organism evidence="7">
    <name type="scientific">Caenorhabditis remanei</name>
    <name type="common">Caenorhabditis vulgaris</name>
    <dbReference type="NCBI Taxonomy" id="31234"/>
    <lineage>
        <taxon>Eukaryota</taxon>
        <taxon>Metazoa</taxon>
        <taxon>Ecdysozoa</taxon>
        <taxon>Nematoda</taxon>
        <taxon>Chromadorea</taxon>
        <taxon>Rhabditida</taxon>
        <taxon>Rhabditina</taxon>
        <taxon>Rhabditomorpha</taxon>
        <taxon>Rhabditoidea</taxon>
        <taxon>Rhabditidae</taxon>
        <taxon>Peloderinae</taxon>
        <taxon>Caenorhabditis</taxon>
    </lineage>
</organism>
<dbReference type="GO" id="GO:0060271">
    <property type="term" value="P:cilium assembly"/>
    <property type="evidence" value="ECO:0007669"/>
    <property type="project" value="TreeGrafter"/>
</dbReference>
<keyword evidence="2" id="KW-0963">Cytoplasm</keyword>
<dbReference type="PROSITE" id="PS51381">
    <property type="entry name" value="C2_B9"/>
    <property type="match status" value="1"/>
</dbReference>
<dbReference type="CTD" id="9798494"/>
<name>E3NJN3_CAERE</name>
<dbReference type="Proteomes" id="UP000008281">
    <property type="component" value="Unassembled WGS sequence"/>
</dbReference>
<protein>
    <submittedName>
        <fullName evidence="6">CRE-MKS-1 protein</fullName>
    </submittedName>
</protein>
<dbReference type="KEGG" id="crq:GCK72_011286"/>
<keyword evidence="4" id="KW-0206">Cytoskeleton</keyword>
<dbReference type="PANTHER" id="PTHR12968">
    <property type="entry name" value="B9 DOMAIN-CONTAINING"/>
    <property type="match status" value="1"/>
</dbReference>
<evidence type="ECO:0000256" key="1">
    <source>
        <dbReference type="ARBA" id="ARBA00004120"/>
    </source>
</evidence>
<keyword evidence="3" id="KW-0970">Cilium biogenesis/degradation</keyword>
<accession>E3NJN3</accession>
<comment type="subcellular location">
    <subcellularLocation>
        <location evidence="1">Cytoplasm</location>
        <location evidence="1">Cytoskeleton</location>
        <location evidence="1">Cilium basal body</location>
    </subcellularLocation>
</comment>
<dbReference type="OMA" id="WRPISHN"/>
<dbReference type="GO" id="GO:0036038">
    <property type="term" value="C:MKS complex"/>
    <property type="evidence" value="ECO:0007669"/>
    <property type="project" value="TreeGrafter"/>
</dbReference>
<dbReference type="Pfam" id="PF07162">
    <property type="entry name" value="B9-C2"/>
    <property type="match status" value="1"/>
</dbReference>
<keyword evidence="5" id="KW-0966">Cell projection</keyword>